<dbReference type="GO" id="GO:0000118">
    <property type="term" value="C:histone deacetylase complex"/>
    <property type="evidence" value="ECO:0007669"/>
    <property type="project" value="TreeGrafter"/>
</dbReference>
<evidence type="ECO:0000259" key="31">
    <source>
        <dbReference type="PROSITE" id="PS51509"/>
    </source>
</evidence>
<dbReference type="InterPro" id="IPR009057">
    <property type="entry name" value="Homeodomain-like_sf"/>
</dbReference>
<evidence type="ECO:0000256" key="23">
    <source>
        <dbReference type="PROSITE-ProRule" id="PRU00843"/>
    </source>
</evidence>
<dbReference type="GO" id="GO:0006357">
    <property type="term" value="P:regulation of transcription by RNA polymerase II"/>
    <property type="evidence" value="ECO:0007669"/>
    <property type="project" value="TreeGrafter"/>
</dbReference>
<keyword evidence="17 24" id="KW-0175">Coiled coil</keyword>
<dbReference type="GO" id="GO:0016301">
    <property type="term" value="F:kinase activity"/>
    <property type="evidence" value="ECO:0007669"/>
    <property type="project" value="UniProtKB-KW"/>
</dbReference>
<reference evidence="33" key="1">
    <citation type="submission" date="2023-03" db="EMBL/GenBank/DDBJ databases">
        <title>Electrophorus voltai genome.</title>
        <authorList>
            <person name="Bian C."/>
        </authorList>
    </citation>
    <scope>NUCLEOTIDE SEQUENCE</scope>
    <source>
        <strain evidence="33">CB-2022</strain>
        <tissue evidence="33">Muscle</tissue>
    </source>
</reference>
<dbReference type="GO" id="GO:0005524">
    <property type="term" value="F:ATP binding"/>
    <property type="evidence" value="ECO:0007669"/>
    <property type="project" value="UniProtKB-UniRule"/>
</dbReference>
<dbReference type="Pfam" id="PF20878">
    <property type="entry name" value="REST_helical"/>
    <property type="match status" value="1"/>
</dbReference>
<keyword evidence="34" id="KW-1185">Reference proteome</keyword>
<keyword evidence="15" id="KW-0832">Ubl conjugation</keyword>
<keyword evidence="8 21" id="KW-0479">Metal-binding</keyword>
<dbReference type="InterPro" id="IPR022413">
    <property type="entry name" value="ATP-guanido_PTrfase_N"/>
</dbReference>
<feature type="domain" description="RING-type" evidence="26">
    <location>
        <begin position="573"/>
        <end position="612"/>
    </location>
</feature>
<dbReference type="PROSITE" id="PS50145">
    <property type="entry name" value="ZF_TRAF"/>
    <property type="match status" value="1"/>
</dbReference>
<dbReference type="GO" id="GO:0005737">
    <property type="term" value="C:cytoplasm"/>
    <property type="evidence" value="ECO:0007669"/>
    <property type="project" value="UniProtKB-SubCell"/>
</dbReference>
<evidence type="ECO:0000256" key="10">
    <source>
        <dbReference type="ARBA" id="ARBA00022741"/>
    </source>
</evidence>
<dbReference type="Gene3D" id="3.30.590.10">
    <property type="entry name" value="Glutamine synthetase/guanido kinase, catalytic domain"/>
    <property type="match status" value="1"/>
</dbReference>
<dbReference type="InterPro" id="IPR017884">
    <property type="entry name" value="SANT_dom"/>
</dbReference>
<feature type="non-terminal residue" evidence="33">
    <location>
        <position position="1"/>
    </location>
</feature>
<evidence type="ECO:0000256" key="16">
    <source>
        <dbReference type="ARBA" id="ARBA00023015"/>
    </source>
</evidence>
<evidence type="ECO:0000256" key="3">
    <source>
        <dbReference type="ARBA" id="ARBA00022490"/>
    </source>
</evidence>
<dbReference type="FunFam" id="1.20.58.1880:FF:000001">
    <property type="entry name" value="REST corepressor 1"/>
    <property type="match status" value="1"/>
</dbReference>
<feature type="zinc finger region" description="TRAF-type" evidence="21">
    <location>
        <begin position="661"/>
        <end position="714"/>
    </location>
</feature>
<feature type="coiled-coil region" evidence="24">
    <location>
        <begin position="289"/>
        <end position="316"/>
    </location>
</feature>
<dbReference type="GO" id="GO:0006915">
    <property type="term" value="P:apoptotic process"/>
    <property type="evidence" value="ECO:0007669"/>
    <property type="project" value="UniProtKB-KW"/>
</dbReference>
<keyword evidence="10 23" id="KW-0547">Nucleotide-binding</keyword>
<evidence type="ECO:0000256" key="13">
    <source>
        <dbReference type="ARBA" id="ARBA00022833"/>
    </source>
</evidence>
<comment type="similarity">
    <text evidence="22">Belongs to the ATP:guanido phosphotransferase family.</text>
</comment>
<gene>
    <name evidence="33" type="ORF">P4O66_012833</name>
</gene>
<evidence type="ECO:0000256" key="25">
    <source>
        <dbReference type="SAM" id="MobiDB-lite"/>
    </source>
</evidence>
<feature type="binding site" evidence="23">
    <location>
        <begin position="1336"/>
        <end position="1340"/>
    </location>
    <ligand>
        <name>ATP</name>
        <dbReference type="ChEBI" id="CHEBI:30616"/>
    </ligand>
</feature>
<dbReference type="GO" id="GO:0008270">
    <property type="term" value="F:zinc ion binding"/>
    <property type="evidence" value="ECO:0007669"/>
    <property type="project" value="UniProtKB-KW"/>
</dbReference>
<feature type="compositionally biased region" description="Polar residues" evidence="25">
    <location>
        <begin position="20"/>
        <end position="30"/>
    </location>
</feature>
<feature type="domain" description="Phosphagen kinase N-terminal" evidence="31">
    <location>
        <begin position="1057"/>
        <end position="1146"/>
    </location>
</feature>
<dbReference type="Gene3D" id="2.60.210.10">
    <property type="entry name" value="Apoptosis, Tumor Necrosis Factor Receptor Associated Protein 2, Chain A"/>
    <property type="match status" value="1"/>
</dbReference>
<dbReference type="FunFam" id="2.60.210.10:FF:000001">
    <property type="entry name" value="TNF receptor-associated factor"/>
    <property type="match status" value="1"/>
</dbReference>
<evidence type="ECO:0000259" key="28">
    <source>
        <dbReference type="PROSITE" id="PS50145"/>
    </source>
</evidence>
<accession>A0AAD8ZVN4</accession>
<dbReference type="SUPFAM" id="SSF46689">
    <property type="entry name" value="Homeodomain-like"/>
    <property type="match status" value="2"/>
</dbReference>
<keyword evidence="14 23" id="KW-0067">ATP-binding</keyword>
<evidence type="ECO:0000259" key="30">
    <source>
        <dbReference type="PROSITE" id="PS51293"/>
    </source>
</evidence>
<dbReference type="EMBL" id="JAROKS010000002">
    <property type="protein sequence ID" value="KAK1806122.1"/>
    <property type="molecule type" value="Genomic_DNA"/>
</dbReference>
<keyword evidence="13 21" id="KW-0862">Zinc</keyword>
<dbReference type="SUPFAM" id="SSF55931">
    <property type="entry name" value="Glutamine synthetase/guanido kinase"/>
    <property type="match status" value="1"/>
</dbReference>
<evidence type="ECO:0000256" key="15">
    <source>
        <dbReference type="ARBA" id="ARBA00022843"/>
    </source>
</evidence>
<dbReference type="Pfam" id="PF02176">
    <property type="entry name" value="zf-TRAF"/>
    <property type="match status" value="1"/>
</dbReference>
<dbReference type="PROSITE" id="PS51510">
    <property type="entry name" value="PHOSPHAGEN_KINASE_C"/>
    <property type="match status" value="1"/>
</dbReference>
<evidence type="ECO:0000256" key="19">
    <source>
        <dbReference type="ARBA" id="ARBA00023242"/>
    </source>
</evidence>
<comment type="caution">
    <text evidence="23">Lacks conserved residue(s) required for the propagation of feature annotation.</text>
</comment>
<dbReference type="InterPro" id="IPR014746">
    <property type="entry name" value="Gln_synth/guanido_kin_cat_dom"/>
</dbReference>
<keyword evidence="19" id="KW-0539">Nucleus</keyword>
<dbReference type="PANTHER" id="PTHR16089:SF13">
    <property type="entry name" value="REST COREPRESSOR 3"/>
    <property type="match status" value="1"/>
</dbReference>
<keyword evidence="7" id="KW-0053">Apoptosis</keyword>
<dbReference type="Pfam" id="PF00217">
    <property type="entry name" value="ATP-gua_Ptrans"/>
    <property type="match status" value="1"/>
</dbReference>
<feature type="domain" description="SANT" evidence="30">
    <location>
        <begin position="131"/>
        <end position="182"/>
    </location>
</feature>
<dbReference type="Pfam" id="PF00249">
    <property type="entry name" value="Myb_DNA-binding"/>
    <property type="match status" value="2"/>
</dbReference>
<dbReference type="PROSITE" id="PS51509">
    <property type="entry name" value="PHOSPHAGEN_KINASE_N"/>
    <property type="match status" value="1"/>
</dbReference>
<keyword evidence="12 23" id="KW-0418">Kinase</keyword>
<dbReference type="InterPro" id="IPR022414">
    <property type="entry name" value="ATP-guanido_PTrfase_cat"/>
</dbReference>
<dbReference type="InterPro" id="IPR036802">
    <property type="entry name" value="ATP-guanido_PTrfase_N_sf"/>
</dbReference>
<keyword evidence="4" id="KW-0678">Repressor</keyword>
<dbReference type="InterPro" id="IPR013083">
    <property type="entry name" value="Znf_RING/FYVE/PHD"/>
</dbReference>
<dbReference type="SMART" id="SM00184">
    <property type="entry name" value="RING"/>
    <property type="match status" value="1"/>
</dbReference>
<keyword evidence="18" id="KW-0804">Transcription</keyword>
<evidence type="ECO:0000256" key="5">
    <source>
        <dbReference type="ARBA" id="ARBA00022499"/>
    </source>
</evidence>
<dbReference type="Gene3D" id="1.10.135.10">
    <property type="entry name" value="ATP:guanido phosphotransferase, N-terminal domain"/>
    <property type="match status" value="1"/>
</dbReference>
<dbReference type="PROSITE" id="PS50144">
    <property type="entry name" value="MATH"/>
    <property type="match status" value="1"/>
</dbReference>
<evidence type="ECO:0000259" key="29">
    <source>
        <dbReference type="PROSITE" id="PS51156"/>
    </source>
</evidence>
<feature type="binding site" evidence="23">
    <location>
        <begin position="1359"/>
        <end position="1364"/>
    </location>
    <ligand>
        <name>ATP</name>
        <dbReference type="ChEBI" id="CHEBI:30616"/>
    </ligand>
</feature>
<dbReference type="SUPFAM" id="SSF48034">
    <property type="entry name" value="Guanido kinase N-terminal domain"/>
    <property type="match status" value="1"/>
</dbReference>
<dbReference type="Gene3D" id="1.20.58.1880">
    <property type="match status" value="1"/>
</dbReference>
<evidence type="ECO:0008006" key="35">
    <source>
        <dbReference type="Google" id="ProtNLM"/>
    </source>
</evidence>
<dbReference type="SMART" id="SM01189">
    <property type="entry name" value="ELM2"/>
    <property type="match status" value="1"/>
</dbReference>
<evidence type="ECO:0000256" key="4">
    <source>
        <dbReference type="ARBA" id="ARBA00022491"/>
    </source>
</evidence>
<dbReference type="InterPro" id="IPR049048">
    <property type="entry name" value="REST_helical"/>
</dbReference>
<organism evidence="33 34">
    <name type="scientific">Electrophorus voltai</name>
    <dbReference type="NCBI Taxonomy" id="2609070"/>
    <lineage>
        <taxon>Eukaryota</taxon>
        <taxon>Metazoa</taxon>
        <taxon>Chordata</taxon>
        <taxon>Craniata</taxon>
        <taxon>Vertebrata</taxon>
        <taxon>Euteleostomi</taxon>
        <taxon>Actinopterygii</taxon>
        <taxon>Neopterygii</taxon>
        <taxon>Teleostei</taxon>
        <taxon>Ostariophysi</taxon>
        <taxon>Gymnotiformes</taxon>
        <taxon>Gymnotoidei</taxon>
        <taxon>Gymnotidae</taxon>
        <taxon>Electrophorus</taxon>
    </lineage>
</organism>
<evidence type="ECO:0000256" key="7">
    <source>
        <dbReference type="ARBA" id="ARBA00022703"/>
    </source>
</evidence>
<evidence type="ECO:0000256" key="20">
    <source>
        <dbReference type="ARBA" id="ARBA00038011"/>
    </source>
</evidence>
<dbReference type="Pfam" id="PF01448">
    <property type="entry name" value="ELM2"/>
    <property type="match status" value="1"/>
</dbReference>
<evidence type="ECO:0000256" key="9">
    <source>
        <dbReference type="ARBA" id="ARBA00022737"/>
    </source>
</evidence>
<dbReference type="SUPFAM" id="SSF49599">
    <property type="entry name" value="TRAF domain-like"/>
    <property type="match status" value="2"/>
</dbReference>
<comment type="caution">
    <text evidence="33">The sequence shown here is derived from an EMBL/GenBank/DDBJ whole genome shotgun (WGS) entry which is preliminary data.</text>
</comment>
<comment type="subcellular location">
    <subcellularLocation>
        <location evidence="2">Cytoplasm</location>
    </subcellularLocation>
    <subcellularLocation>
        <location evidence="1">Nucleus</location>
    </subcellularLocation>
</comment>
<feature type="compositionally biased region" description="Low complexity" evidence="25">
    <location>
        <begin position="440"/>
        <end position="449"/>
    </location>
</feature>
<feature type="compositionally biased region" description="Pro residues" evidence="25">
    <location>
        <begin position="495"/>
        <end position="514"/>
    </location>
</feature>
<evidence type="ECO:0000259" key="32">
    <source>
        <dbReference type="PROSITE" id="PS51510"/>
    </source>
</evidence>
<dbReference type="SMART" id="SM00061">
    <property type="entry name" value="MATH"/>
    <property type="match status" value="1"/>
</dbReference>
<evidence type="ECO:0000256" key="12">
    <source>
        <dbReference type="ARBA" id="ARBA00022777"/>
    </source>
</evidence>
<dbReference type="FunFam" id="4.10.1240.50:FF:000002">
    <property type="entry name" value="REST corepressor isoform X1"/>
    <property type="match status" value="1"/>
</dbReference>
<evidence type="ECO:0000256" key="1">
    <source>
        <dbReference type="ARBA" id="ARBA00004123"/>
    </source>
</evidence>
<feature type="compositionally biased region" description="Acidic residues" evidence="25">
    <location>
        <begin position="201"/>
        <end position="220"/>
    </location>
</feature>
<dbReference type="FunFam" id="1.10.10.60:FF:000033">
    <property type="entry name" value="REST corepressor 3"/>
    <property type="match status" value="1"/>
</dbReference>
<feature type="region of interest" description="Disordered" evidence="25">
    <location>
        <begin position="393"/>
        <end position="514"/>
    </location>
</feature>
<evidence type="ECO:0000256" key="8">
    <source>
        <dbReference type="ARBA" id="ARBA00022723"/>
    </source>
</evidence>
<dbReference type="GO" id="GO:0005667">
    <property type="term" value="C:transcription regulator complex"/>
    <property type="evidence" value="ECO:0007669"/>
    <property type="project" value="TreeGrafter"/>
</dbReference>
<dbReference type="InterPro" id="IPR002083">
    <property type="entry name" value="MATH/TRAF_dom"/>
</dbReference>
<feature type="compositionally biased region" description="Basic residues" evidence="25">
    <location>
        <begin position="251"/>
        <end position="264"/>
    </location>
</feature>
<feature type="compositionally biased region" description="Polar residues" evidence="25">
    <location>
        <begin position="403"/>
        <end position="421"/>
    </location>
</feature>
<evidence type="ECO:0000256" key="17">
    <source>
        <dbReference type="ARBA" id="ARBA00023054"/>
    </source>
</evidence>
<evidence type="ECO:0000259" key="27">
    <source>
        <dbReference type="PROSITE" id="PS50144"/>
    </source>
</evidence>
<feature type="binding site" evidence="23">
    <location>
        <position position="1280"/>
    </location>
    <ligand>
        <name>ATP</name>
        <dbReference type="ChEBI" id="CHEBI:30616"/>
    </ligand>
</feature>
<keyword evidence="6 23" id="KW-0808">Transferase</keyword>
<dbReference type="InterPro" id="IPR001293">
    <property type="entry name" value="Znf_TRAF"/>
</dbReference>
<evidence type="ECO:0000256" key="18">
    <source>
        <dbReference type="ARBA" id="ARBA00023163"/>
    </source>
</evidence>
<evidence type="ECO:0000256" key="22">
    <source>
        <dbReference type="PROSITE-ProRule" id="PRU00842"/>
    </source>
</evidence>
<evidence type="ECO:0000256" key="2">
    <source>
        <dbReference type="ARBA" id="ARBA00004496"/>
    </source>
</evidence>
<dbReference type="PANTHER" id="PTHR16089">
    <property type="entry name" value="REST COREPRESSOR COREST PROTEIN-RELATED"/>
    <property type="match status" value="1"/>
</dbReference>
<dbReference type="InterPro" id="IPR001841">
    <property type="entry name" value="Znf_RING"/>
</dbReference>
<dbReference type="InterPro" id="IPR001005">
    <property type="entry name" value="SANT/Myb"/>
</dbReference>
<feature type="region of interest" description="Disordered" evidence="25">
    <location>
        <begin position="1"/>
        <end position="48"/>
    </location>
</feature>
<feature type="region of interest" description="Disordered" evidence="25">
    <location>
        <begin position="186"/>
        <end position="266"/>
    </location>
</feature>
<evidence type="ECO:0000313" key="33">
    <source>
        <dbReference type="EMBL" id="KAK1806122.1"/>
    </source>
</evidence>
<comment type="similarity">
    <text evidence="20">Belongs to the CoREST family.</text>
</comment>
<dbReference type="Proteomes" id="UP001239994">
    <property type="component" value="Unassembled WGS sequence"/>
</dbReference>
<dbReference type="SUPFAM" id="SSF57850">
    <property type="entry name" value="RING/U-box"/>
    <property type="match status" value="1"/>
</dbReference>
<sequence length="1418" mass="159423">YIRMPGMMEKGSEYLGKGRSNGTKSPSSAPNGHFSEDSGSDDEHDVGMRVGSDYQANIPDYDPGSTKYGDKDSGGMLVWSPYHTIVDTKLDEYIAIAKEKHGYNVEQALGMLFWHRHNIEKSLADLPNFTPFPDEWTVEDKVLFEQAFSFHGKSFHRIQQMLPDKSISSLVKYYYSWKKTRSRTSLMDRQARKLATRSTQDESDEEMEEANPVEANDSDYDPTKETKKESHVEPQPPSSKVGLGRRDHQTLQHRHHSQRSKCRPPKGMYLTQEDVVAVSCSSSAASTVLRQLDLELVSLKRQVQNAKQLNSALKQRIESGIEDCRLPECNQKVNARWTTDEQLLAVQGVRKYGKDFQAIADVIGNKTVGQVKNFFVNYRRRFNLEEVLQEWEAEQGTRAPNGDSATSGEEGKNNSNTPSGKSTDEEEEEGQATPAPGPSPVAVSSSGIAALGGGTSLNQPPPLLRPSLPATPALHRQPPPLQQQARFLQPRPSLNQPPPLIRPSNPLPPRLNPRPAPATVRLCLSGMAAEENDCPELPLSQQRCDPVKCWELECVLTGRFLNFVAELKEQFVCPACSGVVLNPHQTGCGHIFCAQCTRMFIESGDTSKCPLDGILIKSEEASKNQTVFQDNCCKRELINLEVYCINSPACKQTVTLCNLQVHLKTCQYELLQCSNPGCTDILLRKNLTDHQRNLCPFRTELCRSCQKPYPISQLVLKDHADECPEVEVDCIYKKYGCTVRDIRAKVKVHEHTDFSTHVLLVLENNSKLAQQVEQLQQKVAVQQVEMEERCLQVSSLDKKVSLGDGTLSAIQRSVEEQREHVSSVKQDLQDLRGVLEAGLAKEDLAVLRDSLDSLRQQVAMTESLRDHLGVLGQTCQRHARLLDIHVEQLQCTERRFRQLESASYDGKLIWKVHDYHRKKEAGAPLNSPPFYTSRSGYKLSVRVYPGGEGTGMGTHLSLYVTVMRGDFDSLLPWPFRQNVTLTVLDQSGCRNHIDQSFTPDTANERFRRPTSDASTALGFPRFVSHRDLEAPRNAVYVRDETLFIKSMVPPDPMSKLKLKRGSPREEFPCLDGNYTCMAQVLDLHMYTRQFNRATESGVIFDDIIRPGLEDPGTREGPLAVGCLAGDAQSYILFCTFFDRVIEAYHSYKVVPHVIQQSDLNYDNLKGGDDFDHIYAVSCEVSVVRCVEDYCFPTHISRGERRELLTVAKEALAQLSEEFPGKLYSMDELNEEMKDKGIIMDAPPPSLMKIGVSRDWPDARALWVSEDGTLAIWINMEDHVRLVSSRNDANVQEAFAAVCVNLVKLEALYKKLRRPFVWKPHLGWVVSSPAELGTGMKASITVRLPHLAAHSRLRGLLSRLRLRMEATDPDVYKLSNVESIGLTEVELTQQVVDGVKLLVRIEKRLEQDDCFDDLLPAQK</sequence>
<dbReference type="GO" id="GO:0003714">
    <property type="term" value="F:transcription corepressor activity"/>
    <property type="evidence" value="ECO:0007669"/>
    <property type="project" value="TreeGrafter"/>
</dbReference>
<feature type="domain" description="ELM2" evidence="29">
    <location>
        <begin position="46"/>
        <end position="130"/>
    </location>
</feature>
<dbReference type="CDD" id="cd00167">
    <property type="entry name" value="SANT"/>
    <property type="match status" value="1"/>
</dbReference>
<evidence type="ECO:0000259" key="26">
    <source>
        <dbReference type="PROSITE" id="PS50089"/>
    </source>
</evidence>
<proteinExistence type="inferred from homology"/>
<dbReference type="InterPro" id="IPR000949">
    <property type="entry name" value="ELM2_dom"/>
</dbReference>
<dbReference type="InterPro" id="IPR051066">
    <property type="entry name" value="Trans_reg/Corepressor"/>
</dbReference>
<keyword evidence="5" id="KW-1017">Isopeptide bond</keyword>
<evidence type="ECO:0000256" key="21">
    <source>
        <dbReference type="PROSITE-ProRule" id="PRU00207"/>
    </source>
</evidence>
<feature type="domain" description="Phosphagen kinase C-terminal" evidence="32">
    <location>
        <begin position="1174"/>
        <end position="1404"/>
    </location>
</feature>
<dbReference type="SMART" id="SM00717">
    <property type="entry name" value="SANT"/>
    <property type="match status" value="2"/>
</dbReference>
<feature type="domain" description="SANT" evidence="30">
    <location>
        <begin position="332"/>
        <end position="383"/>
    </location>
</feature>
<keyword evidence="3" id="KW-0963">Cytoplasm</keyword>
<feature type="compositionally biased region" description="Basic and acidic residues" evidence="25">
    <location>
        <begin position="221"/>
        <end position="232"/>
    </location>
</feature>
<feature type="binding site" evidence="23">
    <location>
        <begin position="1177"/>
        <end position="1181"/>
    </location>
    <ligand>
        <name>ATP</name>
        <dbReference type="ChEBI" id="CHEBI:30616"/>
    </ligand>
</feature>
<dbReference type="PROSITE" id="PS50089">
    <property type="entry name" value="ZF_RING_2"/>
    <property type="match status" value="1"/>
</dbReference>
<dbReference type="InterPro" id="IPR049342">
    <property type="entry name" value="TRAF1-6_MATH_dom"/>
</dbReference>
<evidence type="ECO:0000256" key="6">
    <source>
        <dbReference type="ARBA" id="ARBA00022679"/>
    </source>
</evidence>
<keyword evidence="16" id="KW-0805">Transcription regulation</keyword>
<feature type="domain" description="TRAF-type" evidence="28">
    <location>
        <begin position="661"/>
        <end position="714"/>
    </location>
</feature>
<evidence type="ECO:0000256" key="24">
    <source>
        <dbReference type="SAM" id="Coils"/>
    </source>
</evidence>
<dbReference type="Gene3D" id="4.10.1240.50">
    <property type="match status" value="1"/>
</dbReference>
<dbReference type="Pfam" id="PF02807">
    <property type="entry name" value="ATP-gua_PtransN"/>
    <property type="match status" value="1"/>
</dbReference>
<dbReference type="PROSITE" id="PS51156">
    <property type="entry name" value="ELM2"/>
    <property type="match status" value="1"/>
</dbReference>
<evidence type="ECO:0000256" key="14">
    <source>
        <dbReference type="ARBA" id="ARBA00022840"/>
    </source>
</evidence>
<dbReference type="InterPro" id="IPR008974">
    <property type="entry name" value="TRAF-like"/>
</dbReference>
<evidence type="ECO:0000256" key="11">
    <source>
        <dbReference type="ARBA" id="ARBA00022771"/>
    </source>
</evidence>
<dbReference type="Gene3D" id="1.10.10.60">
    <property type="entry name" value="Homeodomain-like"/>
    <property type="match status" value="1"/>
</dbReference>
<dbReference type="FunFam" id="3.30.590.10:FF:000014">
    <property type="entry name" value="arginine kinase"/>
    <property type="match status" value="1"/>
</dbReference>
<dbReference type="Gene3D" id="3.30.40.10">
    <property type="entry name" value="Zinc/RING finger domain, C3HC4 (zinc finger)"/>
    <property type="match status" value="3"/>
</dbReference>
<protein>
    <recommendedName>
        <fullName evidence="35">RING-type E3 ubiquitin transferase</fullName>
    </recommendedName>
</protein>
<evidence type="ECO:0000313" key="34">
    <source>
        <dbReference type="Proteomes" id="UP001239994"/>
    </source>
</evidence>
<keyword evidence="9" id="KW-0677">Repeat</keyword>
<feature type="coiled-coil region" evidence="24">
    <location>
        <begin position="758"/>
        <end position="785"/>
    </location>
</feature>
<dbReference type="Pfam" id="PF21355">
    <property type="entry name" value="TRAF-mep_MATH"/>
    <property type="match status" value="1"/>
</dbReference>
<dbReference type="PROSITE" id="PS51293">
    <property type="entry name" value="SANT"/>
    <property type="match status" value="2"/>
</dbReference>
<feature type="domain" description="MATH" evidence="27">
    <location>
        <begin position="905"/>
        <end position="1048"/>
    </location>
</feature>
<name>A0AAD8ZVN4_9TELE</name>
<keyword evidence="11 21" id="KW-0863">Zinc-finger</keyword>